<dbReference type="Gene3D" id="3.40.630.190">
    <property type="entry name" value="LCP protein"/>
    <property type="match status" value="1"/>
</dbReference>
<dbReference type="InterPro" id="IPR050922">
    <property type="entry name" value="LytR/CpsA/Psr_CW_biosynth"/>
</dbReference>
<feature type="transmembrane region" description="Helical" evidence="2">
    <location>
        <begin position="5"/>
        <end position="24"/>
    </location>
</feature>
<evidence type="ECO:0000256" key="2">
    <source>
        <dbReference type="SAM" id="Phobius"/>
    </source>
</evidence>
<dbReference type="Proteomes" id="UP000178615">
    <property type="component" value="Unassembled WGS sequence"/>
</dbReference>
<comment type="similarity">
    <text evidence="1">Belongs to the LytR/CpsA/Psr (LCP) family.</text>
</comment>
<feature type="domain" description="Cell envelope-related transcriptional attenuator" evidence="3">
    <location>
        <begin position="84"/>
        <end position="233"/>
    </location>
</feature>
<accession>A0A1F4UK91</accession>
<evidence type="ECO:0000256" key="1">
    <source>
        <dbReference type="ARBA" id="ARBA00006068"/>
    </source>
</evidence>
<reference evidence="4 5" key="1">
    <citation type="journal article" date="2016" name="Nat. Commun.">
        <title>Thousands of microbial genomes shed light on interconnected biogeochemical processes in an aquifer system.</title>
        <authorList>
            <person name="Anantharaman K."/>
            <person name="Brown C.T."/>
            <person name="Hug L.A."/>
            <person name="Sharon I."/>
            <person name="Castelle C.J."/>
            <person name="Probst A.J."/>
            <person name="Thomas B.C."/>
            <person name="Singh A."/>
            <person name="Wilkins M.J."/>
            <person name="Karaoz U."/>
            <person name="Brodie E.L."/>
            <person name="Williams K.H."/>
            <person name="Hubbard S.S."/>
            <person name="Banfield J.F."/>
        </authorList>
    </citation>
    <scope>NUCLEOTIDE SEQUENCE [LARGE SCALE GENOMIC DNA]</scope>
</reference>
<evidence type="ECO:0000313" key="4">
    <source>
        <dbReference type="EMBL" id="OGC45329.1"/>
    </source>
</evidence>
<name>A0A1F4UK91_UNCKA</name>
<dbReference type="AlphaFoldDB" id="A0A1F4UK91"/>
<organism evidence="4 5">
    <name type="scientific">candidate division WWE3 bacterium RBG_19FT_COMBO_34_6</name>
    <dbReference type="NCBI Taxonomy" id="1802612"/>
    <lineage>
        <taxon>Bacteria</taxon>
        <taxon>Katanobacteria</taxon>
    </lineage>
</organism>
<evidence type="ECO:0000259" key="3">
    <source>
        <dbReference type="Pfam" id="PF03816"/>
    </source>
</evidence>
<keyword evidence="2" id="KW-0812">Transmembrane</keyword>
<evidence type="ECO:0000313" key="5">
    <source>
        <dbReference type="Proteomes" id="UP000178615"/>
    </source>
</evidence>
<dbReference type="PANTHER" id="PTHR33392">
    <property type="entry name" value="POLYISOPRENYL-TEICHOIC ACID--PEPTIDOGLYCAN TEICHOIC ACID TRANSFERASE TAGU"/>
    <property type="match status" value="1"/>
</dbReference>
<proteinExistence type="inferred from homology"/>
<dbReference type="NCBIfam" id="TIGR00350">
    <property type="entry name" value="lytR_cpsA_psr"/>
    <property type="match status" value="1"/>
</dbReference>
<keyword evidence="2" id="KW-1133">Transmembrane helix</keyword>
<dbReference type="InterPro" id="IPR004474">
    <property type="entry name" value="LytR_CpsA_psr"/>
</dbReference>
<dbReference type="EMBL" id="MEUV01000043">
    <property type="protein sequence ID" value="OGC45329.1"/>
    <property type="molecule type" value="Genomic_DNA"/>
</dbReference>
<dbReference type="PANTHER" id="PTHR33392:SF6">
    <property type="entry name" value="POLYISOPRENYL-TEICHOIC ACID--PEPTIDOGLYCAN TEICHOIC ACID TRANSFERASE TAGU"/>
    <property type="match status" value="1"/>
</dbReference>
<comment type="caution">
    <text evidence="4">The sequence shown here is derived from an EMBL/GenBank/DDBJ whole genome shotgun (WGS) entry which is preliminary data.</text>
</comment>
<dbReference type="Pfam" id="PF03816">
    <property type="entry name" value="LytR_cpsA_psr"/>
    <property type="match status" value="1"/>
</dbReference>
<sequence length="339" mass="38968">MRKFIIFFLLFVFLGAAIFIFFIYNKASDETAIGTKKVISPFVSLLNKEDERTNKKNEPKIFDEPISILLLGIDRRSRDEYGYRTDIMIQLIVNPQTNKVVIVSIPRDLWYEGGRINALFVVNGWEGMQNAFFNYTGYKPQRYILTDFKDFSWVVDAMGGVTVDIDTTFTDYNYPIDETLEYQTISFTQGQEKLTGDRALIYARSRKGDNGEGSDWMRMRRQHKILKGMLSAVVQPGSLFNPMIVEKAFTSVTSGKMDTNLNLIDAKYLWDFYKDKDKYEISSLYLDYDFLYSPPLEEYGGAWVLTSLTGSYDEFKNKITNIVNGTQVTTAQQGSSTNL</sequence>
<protein>
    <recommendedName>
        <fullName evidence="3">Cell envelope-related transcriptional attenuator domain-containing protein</fullName>
    </recommendedName>
</protein>
<gene>
    <name evidence="4" type="ORF">A2V49_03140</name>
</gene>
<keyword evidence="2" id="KW-0472">Membrane</keyword>